<protein>
    <submittedName>
        <fullName evidence="9">2,5-didehydrogluconate reductase (2-dehydro-L-gulonate-forming)</fullName>
        <ecNumber evidence="9">1.1.1.346</ecNumber>
    </submittedName>
</protein>
<feature type="site" description="Lowers pKa of active site Tyr" evidence="7">
    <location>
        <position position="64"/>
    </location>
</feature>
<organism evidence="9 10">
    <name type="scientific">Pseudomonas chlororaphis</name>
    <dbReference type="NCBI Taxonomy" id="587753"/>
    <lineage>
        <taxon>Bacteria</taxon>
        <taxon>Pseudomonadati</taxon>
        <taxon>Pseudomonadota</taxon>
        <taxon>Gammaproteobacteria</taxon>
        <taxon>Pseudomonadales</taxon>
        <taxon>Pseudomonadaceae</taxon>
        <taxon>Pseudomonas</taxon>
    </lineage>
</organism>
<dbReference type="GO" id="GO:0051596">
    <property type="term" value="P:methylglyoxal catabolic process"/>
    <property type="evidence" value="ECO:0007669"/>
    <property type="project" value="TreeGrafter"/>
</dbReference>
<dbReference type="EMBL" id="CP027753">
    <property type="protein sequence ID" value="AZE49927.1"/>
    <property type="molecule type" value="Genomic_DNA"/>
</dbReference>
<dbReference type="Gene3D" id="3.20.20.100">
    <property type="entry name" value="NADP-dependent oxidoreductase domain"/>
    <property type="match status" value="1"/>
</dbReference>
<dbReference type="FunFam" id="3.20.20.100:FF:000002">
    <property type="entry name" value="2,5-diketo-D-gluconic acid reductase A"/>
    <property type="match status" value="1"/>
</dbReference>
<feature type="binding site" evidence="6">
    <location>
        <position position="97"/>
    </location>
    <ligand>
        <name>substrate</name>
    </ligand>
</feature>
<dbReference type="InterPro" id="IPR018170">
    <property type="entry name" value="Aldo/ket_reductase_CS"/>
</dbReference>
<dbReference type="CDD" id="cd19139">
    <property type="entry name" value="AKR_AKR3F2"/>
    <property type="match status" value="1"/>
</dbReference>
<evidence type="ECO:0000256" key="3">
    <source>
        <dbReference type="ARBA" id="ARBA00023002"/>
    </source>
</evidence>
<dbReference type="PANTHER" id="PTHR43827">
    <property type="entry name" value="2,5-DIKETO-D-GLUCONIC ACID REDUCTASE"/>
    <property type="match status" value="1"/>
</dbReference>
<dbReference type="RefSeq" id="WP_124321508.1">
    <property type="nucleotide sequence ID" value="NZ_CP027753.1"/>
</dbReference>
<keyword evidence="3 9" id="KW-0560">Oxidoreductase</keyword>
<feature type="active site" description="Proton donor" evidence="5">
    <location>
        <position position="39"/>
    </location>
</feature>
<dbReference type="InterPro" id="IPR020471">
    <property type="entry name" value="AKR"/>
</dbReference>
<feature type="domain" description="NADP-dependent oxidoreductase" evidence="8">
    <location>
        <begin position="7"/>
        <end position="250"/>
    </location>
</feature>
<evidence type="ECO:0000313" key="9">
    <source>
        <dbReference type="EMBL" id="AZE49927.1"/>
    </source>
</evidence>
<dbReference type="AlphaFoldDB" id="A0A3G7TS28"/>
<evidence type="ECO:0000259" key="8">
    <source>
        <dbReference type="Pfam" id="PF00248"/>
    </source>
</evidence>
<dbReference type="SUPFAM" id="SSF51430">
    <property type="entry name" value="NAD(P)-linked oxidoreductase"/>
    <property type="match status" value="1"/>
</dbReference>
<dbReference type="PANTHER" id="PTHR43827:SF3">
    <property type="entry name" value="NADP-DEPENDENT OXIDOREDUCTASE DOMAIN-CONTAINING PROTEIN"/>
    <property type="match status" value="1"/>
</dbReference>
<dbReference type="PRINTS" id="PR00069">
    <property type="entry name" value="ALDKETRDTASE"/>
</dbReference>
<evidence type="ECO:0000256" key="1">
    <source>
        <dbReference type="ARBA" id="ARBA00007905"/>
    </source>
</evidence>
<dbReference type="NCBIfam" id="NF008377">
    <property type="entry name" value="PRK11172.1"/>
    <property type="match status" value="1"/>
</dbReference>
<comment type="similarity">
    <text evidence="1">Belongs to the aldo/keto reductase family.</text>
</comment>
<evidence type="ECO:0000256" key="7">
    <source>
        <dbReference type="PIRSR" id="PIRSR000097-3"/>
    </source>
</evidence>
<reference evidence="9 10" key="1">
    <citation type="submission" date="2018-03" db="EMBL/GenBank/DDBJ databases">
        <title>Diversity of phytobeneficial traits revealed by whole-genome analysis of worldwide-isolated phenazine-producing Pseudomonas spp.</title>
        <authorList>
            <person name="Biessy A."/>
            <person name="Novinscak A."/>
            <person name="Blom J."/>
            <person name="Leger G."/>
            <person name="Thomashow L.S."/>
            <person name="Cazorla F.M."/>
            <person name="Josic D."/>
            <person name="Filion M."/>
        </authorList>
    </citation>
    <scope>NUCLEOTIDE SEQUENCE [LARGE SCALE GENOMIC DNA]</scope>
    <source>
        <strain evidence="9 10">B25</strain>
    </source>
</reference>
<dbReference type="PROSITE" id="PS00062">
    <property type="entry name" value="ALDOKETO_REDUCTASE_2"/>
    <property type="match status" value="1"/>
</dbReference>
<dbReference type="PROSITE" id="PS00798">
    <property type="entry name" value="ALDOKETO_REDUCTASE_1"/>
    <property type="match status" value="1"/>
</dbReference>
<dbReference type="InterPro" id="IPR023210">
    <property type="entry name" value="NADP_OxRdtase_dom"/>
</dbReference>
<evidence type="ECO:0000256" key="4">
    <source>
        <dbReference type="ARBA" id="ARBA00049445"/>
    </source>
</evidence>
<dbReference type="GO" id="GO:1990002">
    <property type="term" value="F:methylglyoxal reductase (NADPH) (acetol producing) activity"/>
    <property type="evidence" value="ECO:0007669"/>
    <property type="project" value="TreeGrafter"/>
</dbReference>
<comment type="catalytic activity">
    <reaction evidence="4">
        <text>hydroxyacetone + NADP(+) = methylglyoxal + NADPH + H(+)</text>
        <dbReference type="Rhea" id="RHEA:27986"/>
        <dbReference type="ChEBI" id="CHEBI:15378"/>
        <dbReference type="ChEBI" id="CHEBI:17158"/>
        <dbReference type="ChEBI" id="CHEBI:27957"/>
        <dbReference type="ChEBI" id="CHEBI:57783"/>
        <dbReference type="ChEBI" id="CHEBI:58349"/>
    </reaction>
</comment>
<evidence type="ECO:0000313" key="10">
    <source>
        <dbReference type="Proteomes" id="UP000268048"/>
    </source>
</evidence>
<dbReference type="Pfam" id="PF00248">
    <property type="entry name" value="Aldo_ket_red"/>
    <property type="match status" value="1"/>
</dbReference>
<name>A0A3G7TS28_9PSED</name>
<sequence>MSVPAFGLGTYRLQGQVVIDSVSTALELGYRAIDTAQIYENEAEVGQAIADSGIPRDELFVTSKIWVAHFARDKLIPSLKDSLRKLRTDYLDLTLIHWPSPDNQVPVEEFMAALLEARQLGLTRQIGVSNFTNDLMKQAIAAVGTEHIATHQIELHPYLQNRKVVEFAQNQGIHITSYMTLAYGEVLKDPVIQQIAEQYRATPAQVTLAWAMQSGYAVIPSSTRRANLESNLKACALTLGEADMRRIADLERGHRLTSPAGIAPAWD</sequence>
<keyword evidence="2" id="KW-0521">NADP</keyword>
<dbReference type="Proteomes" id="UP000268048">
    <property type="component" value="Chromosome"/>
</dbReference>
<dbReference type="PIRSF" id="PIRSF000097">
    <property type="entry name" value="AKR"/>
    <property type="match status" value="1"/>
</dbReference>
<dbReference type="InterPro" id="IPR036812">
    <property type="entry name" value="NAD(P)_OxRdtase_dom_sf"/>
</dbReference>
<gene>
    <name evidence="9" type="ORF">C4K04_4263</name>
</gene>
<accession>A0A3G7TS28</accession>
<evidence type="ECO:0000256" key="2">
    <source>
        <dbReference type="ARBA" id="ARBA00022857"/>
    </source>
</evidence>
<evidence type="ECO:0000256" key="5">
    <source>
        <dbReference type="PIRSR" id="PIRSR000097-1"/>
    </source>
</evidence>
<dbReference type="EC" id="1.1.1.346" evidence="9"/>
<evidence type="ECO:0000256" key="6">
    <source>
        <dbReference type="PIRSR" id="PIRSR000097-2"/>
    </source>
</evidence>
<proteinExistence type="inferred from homology"/>